<comment type="caution">
    <text evidence="1">The sequence shown here is derived from an EMBL/GenBank/DDBJ whole genome shotgun (WGS) entry which is preliminary data.</text>
</comment>
<dbReference type="Proteomes" id="UP000051124">
    <property type="component" value="Unassembled WGS sequence"/>
</dbReference>
<reference evidence="1 2" key="1">
    <citation type="journal article" date="2015" name="Microbiome">
        <title>Genomic resolution of linkages in carbon, nitrogen, and sulfur cycling among widespread estuary sediment bacteria.</title>
        <authorList>
            <person name="Baker B.J."/>
            <person name="Lazar C.S."/>
            <person name="Teske A.P."/>
            <person name="Dick G.J."/>
        </authorList>
    </citation>
    <scope>NUCLEOTIDE SEQUENCE [LARGE SCALE GENOMIC DNA]</scope>
    <source>
        <strain evidence="1">DG_26</strain>
    </source>
</reference>
<proteinExistence type="predicted"/>
<dbReference type="AlphaFoldDB" id="A0A0S7WFU2"/>
<protein>
    <submittedName>
        <fullName evidence="1">Uncharacterized protein</fullName>
    </submittedName>
</protein>
<dbReference type="EMBL" id="LIZT01000079">
    <property type="protein sequence ID" value="KPJ49011.1"/>
    <property type="molecule type" value="Genomic_DNA"/>
</dbReference>
<accession>A0A0S7WFU2</accession>
<gene>
    <name evidence="1" type="ORF">AMJ40_06430</name>
</gene>
<evidence type="ECO:0000313" key="2">
    <source>
        <dbReference type="Proteomes" id="UP000051124"/>
    </source>
</evidence>
<evidence type="ECO:0000313" key="1">
    <source>
        <dbReference type="EMBL" id="KPJ49011.1"/>
    </source>
</evidence>
<name>A0A0S7WFU2_UNCT6</name>
<organism evidence="1 2">
    <name type="scientific">candidate division TA06 bacterium DG_26</name>
    <dbReference type="NCBI Taxonomy" id="1703771"/>
    <lineage>
        <taxon>Bacteria</taxon>
        <taxon>Bacteria division TA06</taxon>
    </lineage>
</organism>
<sequence length="196" mass="23491">MIDNWWSYRFKIDWSGKIEEVKWWVDIAIFDSVVRDILTQVHDKIRFWKIHRRAHDDDKGHVFTFLTCCEDELYESMDRMIRESAMHHKLEQEGLIIKYSSSEADPREIAEPYWPPEIQDSWSHYVMGASEMLLELVDSIKKRKAHLEPCASIQEIERYYVNLDTNLGQLWCNYGAHAFLHHLNALFRYVPVLVKF</sequence>